<evidence type="ECO:0000313" key="6">
    <source>
        <dbReference type="EMBL" id="DAE08256.1"/>
    </source>
</evidence>
<dbReference type="SUPFAM" id="SSF56281">
    <property type="entry name" value="Metallo-hydrolase/oxidoreductase"/>
    <property type="match status" value="1"/>
</dbReference>
<comment type="similarity">
    <text evidence="4">Belongs to the anti-Pycsar protein Apyc1 family.</text>
</comment>
<dbReference type="PANTHER" id="PTHR47619">
    <property type="entry name" value="METALLO-HYDROLASE YYCJ-RELATED"/>
    <property type="match status" value="1"/>
</dbReference>
<dbReference type="PANTHER" id="PTHR47619:SF1">
    <property type="entry name" value="EXODEOXYRIBONUCLEASE WALJ"/>
    <property type="match status" value="1"/>
</dbReference>
<evidence type="ECO:0000259" key="5">
    <source>
        <dbReference type="SMART" id="SM00849"/>
    </source>
</evidence>
<comment type="function">
    <text evidence="3">Counteracts the host Pycsar antiviral defense system. Phosphodiesterase that enables metal-dependent hydrolysis of host cyclic nucleotide Pycsar defense signals such as cCMP and cUMP.</text>
</comment>
<keyword evidence="1" id="KW-1090">Inhibition of host innate immune response by virus</keyword>
<protein>
    <submittedName>
        <fullName evidence="6">RNaseZ</fullName>
    </submittedName>
</protein>
<keyword evidence="1" id="KW-0945">Host-virus interaction</keyword>
<reference evidence="6" key="1">
    <citation type="journal article" date="2021" name="Proc. Natl. Acad. Sci. U.S.A.">
        <title>A Catalog of Tens of Thousands of Viruses from Human Metagenomes Reveals Hidden Associations with Chronic Diseases.</title>
        <authorList>
            <person name="Tisza M.J."/>
            <person name="Buck C.B."/>
        </authorList>
    </citation>
    <scope>NUCLEOTIDE SEQUENCE</scope>
    <source>
        <strain evidence="6">CtnsL8</strain>
    </source>
</reference>
<dbReference type="Pfam" id="PF12706">
    <property type="entry name" value="Lactamase_B_2"/>
    <property type="match status" value="1"/>
</dbReference>
<dbReference type="SMART" id="SM00849">
    <property type="entry name" value="Lactamase_B"/>
    <property type="match status" value="1"/>
</dbReference>
<feature type="domain" description="Metallo-beta-lactamase" evidence="5">
    <location>
        <begin position="11"/>
        <end position="183"/>
    </location>
</feature>
<name>A0A8S5PNA8_9CAUD</name>
<evidence type="ECO:0000256" key="3">
    <source>
        <dbReference type="ARBA" id="ARBA00034293"/>
    </source>
</evidence>
<dbReference type="EMBL" id="BK015467">
    <property type="protein sequence ID" value="DAE08256.1"/>
    <property type="molecule type" value="Genomic_DNA"/>
</dbReference>
<keyword evidence="2" id="KW-0899">Viral immunoevasion</keyword>
<dbReference type="InterPro" id="IPR001279">
    <property type="entry name" value="Metallo-B-lactamas"/>
</dbReference>
<evidence type="ECO:0000256" key="2">
    <source>
        <dbReference type="ARBA" id="ARBA00023280"/>
    </source>
</evidence>
<evidence type="ECO:0000256" key="1">
    <source>
        <dbReference type="ARBA" id="ARBA00022632"/>
    </source>
</evidence>
<dbReference type="GO" id="GO:0052170">
    <property type="term" value="P:symbiont-mediated suppression of host innate immune response"/>
    <property type="evidence" value="ECO:0007669"/>
    <property type="project" value="UniProtKB-KW"/>
</dbReference>
<proteinExistence type="inferred from homology"/>
<dbReference type="InterPro" id="IPR036866">
    <property type="entry name" value="RibonucZ/Hydroxyglut_hydro"/>
</dbReference>
<dbReference type="Gene3D" id="3.60.15.10">
    <property type="entry name" value="Ribonuclease Z/Hydroxyacylglutathione hydrolase-like"/>
    <property type="match status" value="1"/>
</dbReference>
<organism evidence="6">
    <name type="scientific">Siphoviridae sp. ctnsL8</name>
    <dbReference type="NCBI Taxonomy" id="2825666"/>
    <lineage>
        <taxon>Viruses</taxon>
        <taxon>Duplodnaviria</taxon>
        <taxon>Heunggongvirae</taxon>
        <taxon>Uroviricota</taxon>
        <taxon>Caudoviricetes</taxon>
    </lineage>
</organism>
<accession>A0A8S5PNA8</accession>
<evidence type="ECO:0000256" key="4">
    <source>
        <dbReference type="ARBA" id="ARBA00034308"/>
    </source>
</evidence>
<dbReference type="InterPro" id="IPR052533">
    <property type="entry name" value="WalJ/YycJ-like"/>
</dbReference>
<sequence>MHLTILGSSSSGNGYLLKADSGEILMIEAGVSFGKVKKALSGDISHIAGCIISHEHGDHAGHVNEVLDAFIPTYMHPVTAERLKLKASNLHTIKEGTEHYISGFSVTPVLVKHDVGVPCYAYIIHHTECGYVLFATDCAYIKNRYKGLNNILIEANYDTNIIMNNVNTGIINKKHYDHTILGHMSIETCLETLQETDLSRVNNIILIHLSAQNSNEREFVQKVQDVALGKKILAAHKGMNIEFNNTPF</sequence>